<dbReference type="RefSeq" id="WP_055306504.1">
    <property type="nucleotide sequence ID" value="NZ_DAWDIQ010000013.1"/>
</dbReference>
<keyword evidence="3" id="KW-1185">Reference proteome</keyword>
<protein>
    <submittedName>
        <fullName evidence="2">DUF4268 domain-containing protein</fullName>
    </submittedName>
</protein>
<feature type="domain" description="DUF4268" evidence="1">
    <location>
        <begin position="178"/>
        <end position="309"/>
    </location>
</feature>
<proteinExistence type="predicted"/>
<reference evidence="2 3" key="1">
    <citation type="submission" date="2024-03" db="EMBL/GenBank/DDBJ databases">
        <title>Human intestinal bacterial collection.</title>
        <authorList>
            <person name="Pauvert C."/>
            <person name="Hitch T.C.A."/>
            <person name="Clavel T."/>
        </authorList>
    </citation>
    <scope>NUCLEOTIDE SEQUENCE [LARGE SCALE GENOMIC DNA]</scope>
    <source>
        <strain evidence="2 3">CLA-AA-H255</strain>
    </source>
</reference>
<sequence length="311" mass="35781">MAIAKMGKLVEVDIRKLWEHEQYDFSKWLSDKENLELLNDAIGLSLTEVETEVYVGAYRCDLVGKDEVTGEKVIIENQLEASNHDHLGKIITYASGLDANVIVWIVKEAREEHRSAVEWLNNNTSTNINFFLIEVHAYKIGDSNPAPMFEVVEKPNGFIKNAKNQSGSSDLNKSQSERLEFWTQFNDVIVERGKPFKIRKASTDHWYDIAIGTSVGHVALNLVNKEGCVVVELYINDDKELYDSLESQKEEIEAKLNLPLEWRRLDDKKASRIMHKIYGLNFDDHSNYGELMNEMIDKAVKFISVFKKYMK</sequence>
<comment type="caution">
    <text evidence="2">The sequence shown here is derived from an EMBL/GenBank/DDBJ whole genome shotgun (WGS) entry which is preliminary data.</text>
</comment>
<organism evidence="2 3">
    <name type="scientific">[Lactobacillus] rogosae</name>
    <dbReference type="NCBI Taxonomy" id="706562"/>
    <lineage>
        <taxon>Bacteria</taxon>
        <taxon>Bacillati</taxon>
        <taxon>Bacillota</taxon>
        <taxon>Clostridia</taxon>
        <taxon>Lachnospirales</taxon>
        <taxon>Lachnospiraceae</taxon>
        <taxon>Lachnospira</taxon>
    </lineage>
</organism>
<evidence type="ECO:0000313" key="2">
    <source>
        <dbReference type="EMBL" id="MEQ2380101.1"/>
    </source>
</evidence>
<dbReference type="Gene3D" id="3.40.1350.10">
    <property type="match status" value="1"/>
</dbReference>
<evidence type="ECO:0000259" key="1">
    <source>
        <dbReference type="Pfam" id="PF14088"/>
    </source>
</evidence>
<dbReference type="Proteomes" id="UP001442364">
    <property type="component" value="Unassembled WGS sequence"/>
</dbReference>
<evidence type="ECO:0000313" key="3">
    <source>
        <dbReference type="Proteomes" id="UP001442364"/>
    </source>
</evidence>
<accession>A0ABV1BWI4</accession>
<dbReference type="InterPro" id="IPR025364">
    <property type="entry name" value="DUF4268"/>
</dbReference>
<dbReference type="InterPro" id="IPR011856">
    <property type="entry name" value="tRNA_endonuc-like_dom_sf"/>
</dbReference>
<name>A0ABV1BWI4_9FIRM</name>
<gene>
    <name evidence="2" type="ORF">WMO14_09435</name>
</gene>
<dbReference type="Pfam" id="PF14088">
    <property type="entry name" value="DUF4268"/>
    <property type="match status" value="1"/>
</dbReference>
<dbReference type="EMBL" id="JBBMER010000006">
    <property type="protein sequence ID" value="MEQ2380101.1"/>
    <property type="molecule type" value="Genomic_DNA"/>
</dbReference>